<feature type="domain" description="DM13" evidence="1">
    <location>
        <begin position="8"/>
        <end position="109"/>
    </location>
</feature>
<accession>A0A2W4ZRF4</accession>
<gene>
    <name evidence="2" type="ORF">DCF15_01645</name>
</gene>
<evidence type="ECO:0000313" key="3">
    <source>
        <dbReference type="Proteomes" id="UP000249794"/>
    </source>
</evidence>
<dbReference type="EMBL" id="QBMP01000007">
    <property type="protein sequence ID" value="PZO60765.1"/>
    <property type="molecule type" value="Genomic_DNA"/>
</dbReference>
<evidence type="ECO:0000313" key="2">
    <source>
        <dbReference type="EMBL" id="PZO60765.1"/>
    </source>
</evidence>
<dbReference type="PROSITE" id="PS51549">
    <property type="entry name" value="DM13"/>
    <property type="match status" value="1"/>
</dbReference>
<sequence>MPTTAVANEFIGAAHPTSGTAQIVEENGQRYLEFDSAFSSQAGPDLFVLLHAESVPNSYSPDKYVNLGPLQQVAGAQRYAIPADVAVNDFKSAVIWCRQFDVTFGYATL</sequence>
<dbReference type="Pfam" id="PF10517">
    <property type="entry name" value="DM13"/>
    <property type="match status" value="1"/>
</dbReference>
<dbReference type="AlphaFoldDB" id="A0A2W4ZRF4"/>
<reference evidence="3" key="1">
    <citation type="submission" date="2018-04" db="EMBL/GenBank/DDBJ databases">
        <authorList>
            <person name="Cornet L."/>
        </authorList>
    </citation>
    <scope>NUCLEOTIDE SEQUENCE [LARGE SCALE GENOMIC DNA]</scope>
</reference>
<evidence type="ECO:0000259" key="1">
    <source>
        <dbReference type="PROSITE" id="PS51549"/>
    </source>
</evidence>
<proteinExistence type="predicted"/>
<organism evidence="2 3">
    <name type="scientific">Phormidesmis priestleyi</name>
    <dbReference type="NCBI Taxonomy" id="268141"/>
    <lineage>
        <taxon>Bacteria</taxon>
        <taxon>Bacillati</taxon>
        <taxon>Cyanobacteriota</taxon>
        <taxon>Cyanophyceae</taxon>
        <taxon>Leptolyngbyales</taxon>
        <taxon>Leptolyngbyaceae</taxon>
        <taxon>Phormidesmis</taxon>
    </lineage>
</organism>
<dbReference type="Proteomes" id="UP000249794">
    <property type="component" value="Unassembled WGS sequence"/>
</dbReference>
<name>A0A2W4ZRF4_9CYAN</name>
<comment type="caution">
    <text evidence="2">The sequence shown here is derived from an EMBL/GenBank/DDBJ whole genome shotgun (WGS) entry which is preliminary data.</text>
</comment>
<protein>
    <submittedName>
        <fullName evidence="2">Electron transfer flavoprotein</fullName>
    </submittedName>
</protein>
<dbReference type="InterPro" id="IPR019545">
    <property type="entry name" value="DM13_domain"/>
</dbReference>
<reference evidence="2 3" key="2">
    <citation type="submission" date="2018-06" db="EMBL/GenBank/DDBJ databases">
        <title>Metagenomic assembly of (sub)arctic Cyanobacteria and their associated microbiome from non-axenic cultures.</title>
        <authorList>
            <person name="Baurain D."/>
        </authorList>
    </citation>
    <scope>NUCLEOTIDE SEQUENCE [LARGE SCALE GENOMIC DNA]</scope>
    <source>
        <strain evidence="2">ULC027bin1</strain>
    </source>
</reference>